<comment type="caution">
    <text evidence="1">The sequence shown here is derived from an EMBL/GenBank/DDBJ whole genome shotgun (WGS) entry which is preliminary data.</text>
</comment>
<protein>
    <recommendedName>
        <fullName evidence="3">Ribosomal protein</fullName>
    </recommendedName>
</protein>
<dbReference type="EMBL" id="BTSY01000005">
    <property type="protein sequence ID" value="GMT30102.1"/>
    <property type="molecule type" value="Genomic_DNA"/>
</dbReference>
<evidence type="ECO:0000313" key="2">
    <source>
        <dbReference type="Proteomes" id="UP001432322"/>
    </source>
</evidence>
<keyword evidence="2" id="KW-1185">Reference proteome</keyword>
<accession>A0AAV5WJP5</accession>
<gene>
    <name evidence="1" type="ORF">PFISCL1PPCAC_21399</name>
</gene>
<sequence length="63" mass="6924">RLSTLCLHFGVRNAKYTVSGGGIQKPSFLQDVRIHPIVTCSARVTKKVNGQPIELSLHVHSEV</sequence>
<dbReference type="Proteomes" id="UP001432322">
    <property type="component" value="Unassembled WGS sequence"/>
</dbReference>
<organism evidence="1 2">
    <name type="scientific">Pristionchus fissidentatus</name>
    <dbReference type="NCBI Taxonomy" id="1538716"/>
    <lineage>
        <taxon>Eukaryota</taxon>
        <taxon>Metazoa</taxon>
        <taxon>Ecdysozoa</taxon>
        <taxon>Nematoda</taxon>
        <taxon>Chromadorea</taxon>
        <taxon>Rhabditida</taxon>
        <taxon>Rhabditina</taxon>
        <taxon>Diplogasteromorpha</taxon>
        <taxon>Diplogasteroidea</taxon>
        <taxon>Neodiplogasteridae</taxon>
        <taxon>Pristionchus</taxon>
    </lineage>
</organism>
<reference evidence="1" key="1">
    <citation type="submission" date="2023-10" db="EMBL/GenBank/DDBJ databases">
        <title>Genome assembly of Pristionchus species.</title>
        <authorList>
            <person name="Yoshida K."/>
            <person name="Sommer R.J."/>
        </authorList>
    </citation>
    <scope>NUCLEOTIDE SEQUENCE</scope>
    <source>
        <strain evidence="1">RS5133</strain>
    </source>
</reference>
<feature type="non-terminal residue" evidence="1">
    <location>
        <position position="1"/>
    </location>
</feature>
<name>A0AAV5WJP5_9BILA</name>
<evidence type="ECO:0000313" key="1">
    <source>
        <dbReference type="EMBL" id="GMT30102.1"/>
    </source>
</evidence>
<dbReference type="AlphaFoldDB" id="A0AAV5WJP5"/>
<evidence type="ECO:0008006" key="3">
    <source>
        <dbReference type="Google" id="ProtNLM"/>
    </source>
</evidence>
<proteinExistence type="predicted"/>